<dbReference type="InterPro" id="IPR052945">
    <property type="entry name" value="Mitotic_Regulator"/>
</dbReference>
<dbReference type="SMART" id="SM00671">
    <property type="entry name" value="SEL1"/>
    <property type="match status" value="4"/>
</dbReference>
<dbReference type="InterPro" id="IPR006597">
    <property type="entry name" value="Sel1-like"/>
</dbReference>
<dbReference type="OMA" id="QRNLACV"/>
<dbReference type="Proteomes" id="UP000002729">
    <property type="component" value="Unassembled WGS sequence"/>
</dbReference>
<dbReference type="Pfam" id="PF08238">
    <property type="entry name" value="Sel1"/>
    <property type="match status" value="4"/>
</dbReference>
<protein>
    <recommendedName>
        <fullName evidence="3">Sel1 repeat family protein</fullName>
    </recommendedName>
</protein>
<name>F0Y1E9_AURAN</name>
<organism evidence="2">
    <name type="scientific">Aureococcus anophagefferens</name>
    <name type="common">Harmful bloom alga</name>
    <dbReference type="NCBI Taxonomy" id="44056"/>
    <lineage>
        <taxon>Eukaryota</taxon>
        <taxon>Sar</taxon>
        <taxon>Stramenopiles</taxon>
        <taxon>Ochrophyta</taxon>
        <taxon>Pelagophyceae</taxon>
        <taxon>Pelagomonadales</taxon>
        <taxon>Pelagomonadaceae</taxon>
        <taxon>Aureococcus</taxon>
    </lineage>
</organism>
<dbReference type="PANTHER" id="PTHR43628">
    <property type="entry name" value="ACTIVATOR OF C KINASE PROTEIN 1-RELATED"/>
    <property type="match status" value="1"/>
</dbReference>
<proteinExistence type="predicted"/>
<gene>
    <name evidence="1" type="ORF">AURANDRAFT_15084</name>
</gene>
<dbReference type="AlphaFoldDB" id="F0Y1E9"/>
<dbReference type="OrthoDB" id="2384430at2759"/>
<feature type="non-terminal residue" evidence="1">
    <location>
        <position position="130"/>
    </location>
</feature>
<accession>F0Y1E9</accession>
<keyword evidence="2" id="KW-1185">Reference proteome</keyword>
<dbReference type="eggNOG" id="KOG1550">
    <property type="taxonomic scope" value="Eukaryota"/>
</dbReference>
<feature type="non-terminal residue" evidence="1">
    <location>
        <position position="1"/>
    </location>
</feature>
<reference evidence="1 2" key="1">
    <citation type="journal article" date="2011" name="Proc. Natl. Acad. Sci. U.S.A.">
        <title>Niche of harmful alga Aureococcus anophagefferens revealed through ecogenomics.</title>
        <authorList>
            <person name="Gobler C.J."/>
            <person name="Berry D.L."/>
            <person name="Dyhrman S.T."/>
            <person name="Wilhelm S.W."/>
            <person name="Salamov A."/>
            <person name="Lobanov A.V."/>
            <person name="Zhang Y."/>
            <person name="Collier J.L."/>
            <person name="Wurch L.L."/>
            <person name="Kustka A.B."/>
            <person name="Dill B.D."/>
            <person name="Shah M."/>
            <person name="VerBerkmoes N.C."/>
            <person name="Kuo A."/>
            <person name="Terry A."/>
            <person name="Pangilinan J."/>
            <person name="Lindquist E.A."/>
            <person name="Lucas S."/>
            <person name="Paulsen I.T."/>
            <person name="Hattenrath-Lehmann T.K."/>
            <person name="Talmage S.C."/>
            <person name="Walker E.A."/>
            <person name="Koch F."/>
            <person name="Burson A.M."/>
            <person name="Marcoval M.A."/>
            <person name="Tang Y.Z."/>
            <person name="Lecleir G.R."/>
            <person name="Coyne K.J."/>
            <person name="Berg G.M."/>
            <person name="Bertrand E.M."/>
            <person name="Saito M.A."/>
            <person name="Gladyshev V.N."/>
            <person name="Grigoriev I.V."/>
        </authorList>
    </citation>
    <scope>NUCLEOTIDE SEQUENCE [LARGE SCALE GENOMIC DNA]</scope>
    <source>
        <strain evidence="2">CCMP 1984</strain>
    </source>
</reference>
<evidence type="ECO:0000313" key="2">
    <source>
        <dbReference type="Proteomes" id="UP000002729"/>
    </source>
</evidence>
<dbReference type="EMBL" id="GL833123">
    <property type="protein sequence ID" value="EGB10951.1"/>
    <property type="molecule type" value="Genomic_DNA"/>
</dbReference>
<dbReference type="InterPro" id="IPR011990">
    <property type="entry name" value="TPR-like_helical_dom_sf"/>
</dbReference>
<dbReference type="GeneID" id="20218464"/>
<dbReference type="Gene3D" id="1.25.40.10">
    <property type="entry name" value="Tetratricopeptide repeat domain"/>
    <property type="match status" value="1"/>
</dbReference>
<dbReference type="SUPFAM" id="SSF81901">
    <property type="entry name" value="HCP-like"/>
    <property type="match status" value="1"/>
</dbReference>
<sequence>LGSVYRCGHYGLVKSDKKAAKIYRRAVELGDVDAVINLGFLYETGSGVKLDKKKAERLYRAAAERGSALAQRNLACVLDSEKKFEEAFRYYALAADQGYTDAEHSLGWCYKDGEGTEVDLGKARYWFGRA</sequence>
<dbReference type="PANTHER" id="PTHR43628:SF1">
    <property type="entry name" value="CHITIN SYNTHASE REGULATORY FACTOR 2-RELATED"/>
    <property type="match status" value="1"/>
</dbReference>
<dbReference type="KEGG" id="aaf:AURANDRAFT_15084"/>
<dbReference type="InParanoid" id="F0Y1E9"/>
<evidence type="ECO:0008006" key="3">
    <source>
        <dbReference type="Google" id="ProtNLM"/>
    </source>
</evidence>
<evidence type="ECO:0000313" key="1">
    <source>
        <dbReference type="EMBL" id="EGB10951.1"/>
    </source>
</evidence>
<dbReference type="RefSeq" id="XP_009034519.1">
    <property type="nucleotide sequence ID" value="XM_009036271.1"/>
</dbReference>